<evidence type="ECO:0000313" key="1">
    <source>
        <dbReference type="EMBL" id="RHF38867.1"/>
    </source>
</evidence>
<dbReference type="Proteomes" id="UP000283983">
    <property type="component" value="Unassembled WGS sequence"/>
</dbReference>
<protein>
    <submittedName>
        <fullName evidence="1">RloB domain-containing protein</fullName>
    </submittedName>
</protein>
<dbReference type="InterPro" id="IPR025591">
    <property type="entry name" value="RloB"/>
</dbReference>
<keyword evidence="2" id="KW-1185">Reference proteome</keyword>
<comment type="caution">
    <text evidence="1">The sequence shown here is derived from an EMBL/GenBank/DDBJ whole genome shotgun (WGS) entry which is preliminary data.</text>
</comment>
<evidence type="ECO:0000313" key="2">
    <source>
        <dbReference type="Proteomes" id="UP000283983"/>
    </source>
</evidence>
<organism evidence="1 2">
    <name type="scientific">Collinsella intestinalis</name>
    <dbReference type="NCBI Taxonomy" id="147207"/>
    <lineage>
        <taxon>Bacteria</taxon>
        <taxon>Bacillati</taxon>
        <taxon>Actinomycetota</taxon>
        <taxon>Coriobacteriia</taxon>
        <taxon>Coriobacteriales</taxon>
        <taxon>Coriobacteriaceae</taxon>
        <taxon>Collinsella</taxon>
    </lineage>
</organism>
<reference evidence="1 2" key="1">
    <citation type="submission" date="2018-08" db="EMBL/GenBank/DDBJ databases">
        <title>A genome reference for cultivated species of the human gut microbiota.</title>
        <authorList>
            <person name="Zou Y."/>
            <person name="Xue W."/>
            <person name="Luo G."/>
        </authorList>
    </citation>
    <scope>NUCLEOTIDE SEQUENCE [LARGE SCALE GENOMIC DNA]</scope>
    <source>
        <strain evidence="1 2">AM25-33</strain>
    </source>
</reference>
<accession>A0A414NGJ7</accession>
<dbReference type="AlphaFoldDB" id="A0A414NGJ7"/>
<dbReference type="RefSeq" id="WP_118103342.1">
    <property type="nucleotide sequence ID" value="NZ_CABJEU010000001.1"/>
</dbReference>
<dbReference type="InParanoid" id="A0A414NGJ7"/>
<sequence length="213" mass="23839">MSVAKNLKRGKPKKSAGDVLFVAVEGKTEEDYISALRRKYRIPGQRLMIHNVGNGPASEVGRFLKELSGNKRYQGVCSSIDYKWCVADTEWEHGWKDCAARPDEIPSRGSSKTLWALSSASFERWLLLHYVPSPPKVNAKRLAAELSKYLPGYSPQHKGLTDQQASELMERLPVALKHAERIRESGCDNDDAFTDVDLLVRQIVAMNSGPLLQ</sequence>
<dbReference type="Pfam" id="PF13707">
    <property type="entry name" value="RloB"/>
    <property type="match status" value="1"/>
</dbReference>
<proteinExistence type="predicted"/>
<dbReference type="EMBL" id="QSLJ01000001">
    <property type="protein sequence ID" value="RHF38867.1"/>
    <property type="molecule type" value="Genomic_DNA"/>
</dbReference>
<name>A0A414NGJ7_9ACTN</name>
<gene>
    <name evidence="1" type="ORF">DW682_04095</name>
</gene>